<dbReference type="EMBL" id="JAATJL010000001">
    <property type="protein sequence ID" value="NJC22142.1"/>
    <property type="molecule type" value="Genomic_DNA"/>
</dbReference>
<evidence type="ECO:0000256" key="1">
    <source>
        <dbReference type="SAM" id="Phobius"/>
    </source>
</evidence>
<protein>
    <recommendedName>
        <fullName evidence="4">DUF3159 domain-containing protein</fullName>
    </recommendedName>
</protein>
<dbReference type="Proteomes" id="UP000547458">
    <property type="component" value="Unassembled WGS sequence"/>
</dbReference>
<feature type="transmembrane region" description="Helical" evidence="1">
    <location>
        <begin position="83"/>
        <end position="101"/>
    </location>
</feature>
<keyword evidence="1" id="KW-0812">Transmembrane</keyword>
<dbReference type="Pfam" id="PF11361">
    <property type="entry name" value="DUF3159"/>
    <property type="match status" value="1"/>
</dbReference>
<gene>
    <name evidence="2" type="ORF">BJ994_001218</name>
</gene>
<feature type="transmembrane region" description="Helical" evidence="1">
    <location>
        <begin position="143"/>
        <end position="167"/>
    </location>
</feature>
<keyword evidence="3" id="KW-1185">Reference proteome</keyword>
<feature type="transmembrane region" description="Helical" evidence="1">
    <location>
        <begin position="211"/>
        <end position="234"/>
    </location>
</feature>
<evidence type="ECO:0000313" key="2">
    <source>
        <dbReference type="EMBL" id="NJC22142.1"/>
    </source>
</evidence>
<evidence type="ECO:0000313" key="3">
    <source>
        <dbReference type="Proteomes" id="UP000547458"/>
    </source>
</evidence>
<organism evidence="2 3">
    <name type="scientific">Arthrobacter pigmenti</name>
    <dbReference type="NCBI Taxonomy" id="271432"/>
    <lineage>
        <taxon>Bacteria</taxon>
        <taxon>Bacillati</taxon>
        <taxon>Actinomycetota</taxon>
        <taxon>Actinomycetes</taxon>
        <taxon>Micrococcales</taxon>
        <taxon>Micrococcaceae</taxon>
        <taxon>Arthrobacter</taxon>
    </lineage>
</organism>
<accession>A0A846RNE7</accession>
<feature type="transmembrane region" description="Helical" evidence="1">
    <location>
        <begin position="58"/>
        <end position="77"/>
    </location>
</feature>
<comment type="caution">
    <text evidence="2">The sequence shown here is derived from an EMBL/GenBank/DDBJ whole genome shotgun (WGS) entry which is preliminary data.</text>
</comment>
<proteinExistence type="predicted"/>
<feature type="transmembrane region" description="Helical" evidence="1">
    <location>
        <begin position="106"/>
        <end position="123"/>
    </location>
</feature>
<keyword evidence="1" id="KW-1133">Transmembrane helix</keyword>
<dbReference type="InterPro" id="IPR016566">
    <property type="entry name" value="UCP010219"/>
</dbReference>
<reference evidence="2 3" key="1">
    <citation type="submission" date="2020-03" db="EMBL/GenBank/DDBJ databases">
        <title>Sequencing the genomes of 1000 actinobacteria strains.</title>
        <authorList>
            <person name="Klenk H.-P."/>
        </authorList>
    </citation>
    <scope>NUCLEOTIDE SEQUENCE [LARGE SCALE GENOMIC DNA]</scope>
    <source>
        <strain evidence="2 3">DSM 16403</strain>
    </source>
</reference>
<dbReference type="AlphaFoldDB" id="A0A846RNE7"/>
<evidence type="ECO:0008006" key="4">
    <source>
        <dbReference type="Google" id="ProtNLM"/>
    </source>
</evidence>
<keyword evidence="1" id="KW-0472">Membrane</keyword>
<name>A0A846RNE7_9MICC</name>
<feature type="transmembrane region" description="Helical" evidence="1">
    <location>
        <begin position="179"/>
        <end position="199"/>
    </location>
</feature>
<sequence length="247" mass="26107">MNEPAKDRTHPADNEVPAADAAGAESGMGAFANQYAAKAGVRQDASGRIDVLQSIGGVRGLAESILPGLLFTIVFTVSRDLSLSLIVALAVAAVFTVVRLFSRTPLTQALSGLVGVAICAFVANQTGNAEDFFLPGFITNAAYIVGMVISIAIRWPLAGLLFGFIRGEGTDWRKNASRVRAYVLATWLIVAVLALRLIVQVPLYLADNIAALGATRVAMGVPLYALGLWFAWLVSRPAAQKEQDPPA</sequence>
<dbReference type="PIRSF" id="PIRSF010219">
    <property type="entry name" value="UCP010219"/>
    <property type="match status" value="1"/>
</dbReference>